<organism evidence="1">
    <name type="scientific">Arundo donax</name>
    <name type="common">Giant reed</name>
    <name type="synonym">Donax arundinaceus</name>
    <dbReference type="NCBI Taxonomy" id="35708"/>
    <lineage>
        <taxon>Eukaryota</taxon>
        <taxon>Viridiplantae</taxon>
        <taxon>Streptophyta</taxon>
        <taxon>Embryophyta</taxon>
        <taxon>Tracheophyta</taxon>
        <taxon>Spermatophyta</taxon>
        <taxon>Magnoliopsida</taxon>
        <taxon>Liliopsida</taxon>
        <taxon>Poales</taxon>
        <taxon>Poaceae</taxon>
        <taxon>PACMAD clade</taxon>
        <taxon>Arundinoideae</taxon>
        <taxon>Arundineae</taxon>
        <taxon>Arundo</taxon>
    </lineage>
</organism>
<name>A0A0A8ZH14_ARUDO</name>
<sequence length="58" mass="7082">MVYCNTYITPYHQWHIFRNTGQVDTLQGHKTSLCFYFFYRNQSLFFKPEDRVRVLLSA</sequence>
<evidence type="ECO:0000313" key="1">
    <source>
        <dbReference type="EMBL" id="JAD36993.1"/>
    </source>
</evidence>
<accession>A0A0A8ZH14</accession>
<reference evidence="1" key="1">
    <citation type="submission" date="2014-09" db="EMBL/GenBank/DDBJ databases">
        <authorList>
            <person name="Magalhaes I.L.F."/>
            <person name="Oliveira U."/>
            <person name="Santos F.R."/>
            <person name="Vidigal T.H.D.A."/>
            <person name="Brescovit A.D."/>
            <person name="Santos A.J."/>
        </authorList>
    </citation>
    <scope>NUCLEOTIDE SEQUENCE</scope>
    <source>
        <tissue evidence="1">Shoot tissue taken approximately 20 cm above the soil surface</tissue>
    </source>
</reference>
<dbReference type="EMBL" id="GBRH01260902">
    <property type="protein sequence ID" value="JAD36993.1"/>
    <property type="molecule type" value="Transcribed_RNA"/>
</dbReference>
<protein>
    <submittedName>
        <fullName evidence="1">Uncharacterized protein</fullName>
    </submittedName>
</protein>
<dbReference type="AlphaFoldDB" id="A0A0A8ZH14"/>
<reference evidence="1" key="2">
    <citation type="journal article" date="2015" name="Data Brief">
        <title>Shoot transcriptome of the giant reed, Arundo donax.</title>
        <authorList>
            <person name="Barrero R.A."/>
            <person name="Guerrero F.D."/>
            <person name="Moolhuijzen P."/>
            <person name="Goolsby J.A."/>
            <person name="Tidwell J."/>
            <person name="Bellgard S.E."/>
            <person name="Bellgard M.I."/>
        </authorList>
    </citation>
    <scope>NUCLEOTIDE SEQUENCE</scope>
    <source>
        <tissue evidence="1">Shoot tissue taken approximately 20 cm above the soil surface</tissue>
    </source>
</reference>
<proteinExistence type="predicted"/>